<protein>
    <submittedName>
        <fullName evidence="1">Uncharacterized protein</fullName>
    </submittedName>
</protein>
<dbReference type="KEGG" id="echi:FKX85_03075"/>
<dbReference type="Proteomes" id="UP000316614">
    <property type="component" value="Chromosome"/>
</dbReference>
<evidence type="ECO:0000313" key="1">
    <source>
        <dbReference type="EMBL" id="QDH78071.1"/>
    </source>
</evidence>
<dbReference type="RefSeq" id="WP_141613333.1">
    <property type="nucleotide sequence ID" value="NZ_CP041253.1"/>
</dbReference>
<dbReference type="EMBL" id="CP041253">
    <property type="protein sequence ID" value="QDH78071.1"/>
    <property type="molecule type" value="Genomic_DNA"/>
</dbReference>
<sequence>MKSVLILLCLLLESVFWHCVGAEGKPVVQYYILIPDPGDRIVLEVSEGDFGWVALEHDPCNHFFKTEVLVHPSVTTSGFQFFVNGDSNYKMMDYGRKYFCGTKLTHYREIIIRVNMGEGHYQRFKLEKADAVSTIRFSESKAGFSSFFSLWVSGLFRRD</sequence>
<gene>
    <name evidence="1" type="ORF">FKX85_03075</name>
</gene>
<accession>A0A514CE21</accession>
<dbReference type="OrthoDB" id="839281at2"/>
<reference evidence="1 2" key="1">
    <citation type="submission" date="2019-06" db="EMBL/GenBank/DDBJ databases">
        <title>Echinicola alkalisoli sp. nov. isolated from saline soil.</title>
        <authorList>
            <person name="Sun J.-Q."/>
            <person name="Xu L."/>
        </authorList>
    </citation>
    <scope>NUCLEOTIDE SEQUENCE [LARGE SCALE GENOMIC DNA]</scope>
    <source>
        <strain evidence="1 2">LN3S3</strain>
    </source>
</reference>
<organism evidence="1 2">
    <name type="scientific">Echinicola soli</name>
    <dbReference type="NCBI Taxonomy" id="2591634"/>
    <lineage>
        <taxon>Bacteria</taxon>
        <taxon>Pseudomonadati</taxon>
        <taxon>Bacteroidota</taxon>
        <taxon>Cytophagia</taxon>
        <taxon>Cytophagales</taxon>
        <taxon>Cyclobacteriaceae</taxon>
        <taxon>Echinicola</taxon>
    </lineage>
</organism>
<evidence type="ECO:0000313" key="2">
    <source>
        <dbReference type="Proteomes" id="UP000316614"/>
    </source>
</evidence>
<proteinExistence type="predicted"/>
<dbReference type="AlphaFoldDB" id="A0A514CE21"/>
<name>A0A514CE21_9BACT</name>
<keyword evidence="2" id="KW-1185">Reference proteome</keyword>